<evidence type="ECO:0000259" key="12">
    <source>
        <dbReference type="PROSITE" id="PS51914"/>
    </source>
</evidence>
<evidence type="ECO:0000256" key="6">
    <source>
        <dbReference type="ARBA" id="ARBA00023136"/>
    </source>
</evidence>
<feature type="compositionally biased region" description="Low complexity" evidence="9">
    <location>
        <begin position="197"/>
        <end position="209"/>
    </location>
</feature>
<keyword evidence="6 10" id="KW-0472">Membrane</keyword>
<dbReference type="Gene3D" id="2.70.130.10">
    <property type="entry name" value="Mannose-6-phosphate receptor binding domain"/>
    <property type="match status" value="2"/>
</dbReference>
<evidence type="ECO:0000256" key="3">
    <source>
        <dbReference type="ARBA" id="ARBA00022692"/>
    </source>
</evidence>
<keyword evidence="2" id="KW-0813">Transport</keyword>
<dbReference type="InterPro" id="IPR028927">
    <property type="entry name" value="Man-6-P_rcpt"/>
</dbReference>
<dbReference type="InterPro" id="IPR009011">
    <property type="entry name" value="Man6P_isomerase_rcpt-bd_dom_sf"/>
</dbReference>
<evidence type="ECO:0000256" key="4">
    <source>
        <dbReference type="ARBA" id="ARBA00022729"/>
    </source>
</evidence>
<dbReference type="PANTHER" id="PTHR15071">
    <property type="entry name" value="MANNOSE-6-PHOSPHATE RECEPTOR FAMILY MEMBER"/>
    <property type="match status" value="1"/>
</dbReference>
<feature type="signal peptide" evidence="11">
    <location>
        <begin position="1"/>
        <end position="40"/>
    </location>
</feature>
<keyword evidence="13" id="KW-0675">Receptor</keyword>
<feature type="transmembrane region" description="Helical" evidence="10">
    <location>
        <begin position="280"/>
        <end position="300"/>
    </location>
</feature>
<dbReference type="GO" id="GO:0007034">
    <property type="term" value="P:vacuolar transport"/>
    <property type="evidence" value="ECO:0007669"/>
    <property type="project" value="TreeGrafter"/>
</dbReference>
<dbReference type="InParanoid" id="A0A136JCN4"/>
<keyword evidence="3 10" id="KW-0812">Transmembrane</keyword>
<proteinExistence type="predicted"/>
<evidence type="ECO:0000256" key="9">
    <source>
        <dbReference type="SAM" id="MobiDB-lite"/>
    </source>
</evidence>
<keyword evidence="4 11" id="KW-0732">Signal</keyword>
<evidence type="ECO:0000256" key="7">
    <source>
        <dbReference type="ARBA" id="ARBA00023157"/>
    </source>
</evidence>
<evidence type="ECO:0000256" key="5">
    <source>
        <dbReference type="ARBA" id="ARBA00022989"/>
    </source>
</evidence>
<feature type="transmembrane region" description="Helical" evidence="10">
    <location>
        <begin position="312"/>
        <end position="332"/>
    </location>
</feature>
<dbReference type="PROSITE" id="PS51914">
    <property type="entry name" value="MRH"/>
    <property type="match status" value="1"/>
</dbReference>
<feature type="chain" id="PRO_5007293680" evidence="11">
    <location>
        <begin position="41"/>
        <end position="379"/>
    </location>
</feature>
<keyword evidence="5 10" id="KW-1133">Transmembrane helix</keyword>
<keyword evidence="7" id="KW-1015">Disulfide bond</keyword>
<dbReference type="SUPFAM" id="SSF50911">
    <property type="entry name" value="Mannose 6-phosphate receptor domain"/>
    <property type="match status" value="1"/>
</dbReference>
<dbReference type="InterPro" id="IPR044865">
    <property type="entry name" value="MRH_dom"/>
</dbReference>
<evidence type="ECO:0000313" key="13">
    <source>
        <dbReference type="EMBL" id="KXJ94877.1"/>
    </source>
</evidence>
<evidence type="ECO:0000256" key="10">
    <source>
        <dbReference type="SAM" id="Phobius"/>
    </source>
</evidence>
<protein>
    <submittedName>
        <fullName evidence="13">Mannose-6-phosphate receptor binding domain-containing protein</fullName>
    </submittedName>
</protein>
<feature type="region of interest" description="Disordered" evidence="9">
    <location>
        <begin position="161"/>
        <end position="226"/>
    </location>
</feature>
<dbReference type="STRING" id="196109.A0A136JCN4"/>
<dbReference type="OrthoDB" id="4504960at2759"/>
<comment type="subcellular location">
    <subcellularLocation>
        <location evidence="1">Endomembrane system</location>
    </subcellularLocation>
</comment>
<dbReference type="Pfam" id="PF02157">
    <property type="entry name" value="Man-6-P_recep"/>
    <property type="match status" value="1"/>
</dbReference>
<feature type="compositionally biased region" description="Basic and acidic residues" evidence="9">
    <location>
        <begin position="360"/>
        <end position="371"/>
    </location>
</feature>
<organism evidence="13 14">
    <name type="scientific">Microdochium bolleyi</name>
    <dbReference type="NCBI Taxonomy" id="196109"/>
    <lineage>
        <taxon>Eukaryota</taxon>
        <taxon>Fungi</taxon>
        <taxon>Dikarya</taxon>
        <taxon>Ascomycota</taxon>
        <taxon>Pezizomycotina</taxon>
        <taxon>Sordariomycetes</taxon>
        <taxon>Xylariomycetidae</taxon>
        <taxon>Xylariales</taxon>
        <taxon>Microdochiaceae</taxon>
        <taxon>Microdochium</taxon>
    </lineage>
</organism>
<evidence type="ECO:0000313" key="14">
    <source>
        <dbReference type="Proteomes" id="UP000070501"/>
    </source>
</evidence>
<dbReference type="AlphaFoldDB" id="A0A136JCN4"/>
<dbReference type="GO" id="GO:0005770">
    <property type="term" value="C:late endosome"/>
    <property type="evidence" value="ECO:0007669"/>
    <property type="project" value="TreeGrafter"/>
</dbReference>
<evidence type="ECO:0000256" key="8">
    <source>
        <dbReference type="ARBA" id="ARBA00023180"/>
    </source>
</evidence>
<dbReference type="EMBL" id="KQ964247">
    <property type="protein sequence ID" value="KXJ94877.1"/>
    <property type="molecule type" value="Genomic_DNA"/>
</dbReference>
<sequence length="379" mass="41203">MRFSSRTRPARAKSSFAHPAALLALVALAAPSVIARAAEADKTTTALPCTATSGSGAFYDLRADIAVPAKEDGSKPKDSLHRPTSDYKPRGWDYGANFTLNICAPVVEPFDNVKDIEEGHWQNISAYYQLKGEVYSLGFASSELVPRGKELVLQYKGGSYCEKESSSSKRGDRTGLSARGVVHEGANFKSHEDSSSGDDSASHSSSSTSSKDKSKPKSDRRRKSATIMFTCDRDPTASGAIVSFIAADPEECNYVFKIRSQHACAGAEPHKPGSVGPGSVFAIIAVIAILVYLLGGIFYNRTVNHSRGWKQLPNYTLWAGLWSFLSDFFIIATSSCARLLPNRRGYHHLSGSPSRGGMGGRDREAENRLIDQYDEEWDD</sequence>
<evidence type="ECO:0000256" key="2">
    <source>
        <dbReference type="ARBA" id="ARBA00022448"/>
    </source>
</evidence>
<feature type="compositionally biased region" description="Basic and acidic residues" evidence="9">
    <location>
        <begin position="161"/>
        <end position="173"/>
    </location>
</feature>
<dbReference type="PANTHER" id="PTHR15071:SF0">
    <property type="entry name" value="MANNOSE 6-PHOSPHATE RECEPTOR-LIKE PROTEIN 1"/>
    <property type="match status" value="1"/>
</dbReference>
<keyword evidence="14" id="KW-1185">Reference proteome</keyword>
<feature type="region of interest" description="Disordered" evidence="9">
    <location>
        <begin position="351"/>
        <end position="379"/>
    </location>
</feature>
<evidence type="ECO:0000256" key="1">
    <source>
        <dbReference type="ARBA" id="ARBA00004308"/>
    </source>
</evidence>
<dbReference type="Proteomes" id="UP000070501">
    <property type="component" value="Unassembled WGS sequence"/>
</dbReference>
<name>A0A136JCN4_9PEZI</name>
<keyword evidence="8" id="KW-0325">Glycoprotein</keyword>
<evidence type="ECO:0000256" key="11">
    <source>
        <dbReference type="SAM" id="SignalP"/>
    </source>
</evidence>
<feature type="domain" description="MRH" evidence="12">
    <location>
        <begin position="47"/>
        <end position="266"/>
    </location>
</feature>
<dbReference type="GO" id="GO:0010008">
    <property type="term" value="C:endosome membrane"/>
    <property type="evidence" value="ECO:0007669"/>
    <property type="project" value="UniProtKB-SubCell"/>
</dbReference>
<accession>A0A136JCN4</accession>
<dbReference type="GO" id="GO:0000139">
    <property type="term" value="C:Golgi membrane"/>
    <property type="evidence" value="ECO:0007669"/>
    <property type="project" value="UniProtKB-SubCell"/>
</dbReference>
<reference evidence="14" key="1">
    <citation type="submission" date="2016-02" db="EMBL/GenBank/DDBJ databases">
        <title>Draft genome sequence of Microdochium bolleyi, a fungal endophyte of beachgrass.</title>
        <authorList>
            <consortium name="DOE Joint Genome Institute"/>
            <person name="David A.S."/>
            <person name="May G."/>
            <person name="Haridas S."/>
            <person name="Lim J."/>
            <person name="Wang M."/>
            <person name="Labutti K."/>
            <person name="Lipzen A."/>
            <person name="Barry K."/>
            <person name="Grigoriev I.V."/>
        </authorList>
    </citation>
    <scope>NUCLEOTIDE SEQUENCE [LARGE SCALE GENOMIC DNA]</scope>
    <source>
        <strain evidence="14">J235TASD1</strain>
    </source>
</reference>
<gene>
    <name evidence="13" type="ORF">Micbo1qcDRAFT_160179</name>
</gene>